<feature type="compositionally biased region" description="Acidic residues" evidence="2">
    <location>
        <begin position="546"/>
        <end position="557"/>
    </location>
</feature>
<dbReference type="AlphaFoldDB" id="A0A093URS1"/>
<dbReference type="HOGENOM" id="CLU_312139_0_0_1"/>
<feature type="region of interest" description="Disordered" evidence="2">
    <location>
        <begin position="1"/>
        <end position="179"/>
    </location>
</feature>
<comment type="caution">
    <text evidence="3">The sequence shown here is derived from an EMBL/GenBank/DDBJ whole genome shotgun (WGS) entry which is preliminary data.</text>
</comment>
<reference evidence="3" key="1">
    <citation type="journal article" date="2014" name="PLoS Genet.">
        <title>Signature Gene Expression Reveals Novel Clues to the Molecular Mechanisms of Dimorphic Transition in Penicillium marneffei.</title>
        <authorList>
            <person name="Yang E."/>
            <person name="Wang G."/>
            <person name="Cai J."/>
            <person name="Woo P.C."/>
            <person name="Lau S.K."/>
            <person name="Yuen K.-Y."/>
            <person name="Chow W.-N."/>
            <person name="Lin X."/>
        </authorList>
    </citation>
    <scope>NUCLEOTIDE SEQUENCE [LARGE SCALE GENOMIC DNA]</scope>
    <source>
        <strain evidence="3">PM1</strain>
    </source>
</reference>
<name>A0A093URS1_TALMA</name>
<feature type="coiled-coil region" evidence="1">
    <location>
        <begin position="257"/>
        <end position="351"/>
    </location>
</feature>
<feature type="region of interest" description="Disordered" evidence="2">
    <location>
        <begin position="356"/>
        <end position="454"/>
    </location>
</feature>
<proteinExistence type="predicted"/>
<sequence>MDSLSISPQLLSPSSTARQNRHHTFRSSPWSSPPSVYVRSPPSPPARPEPLNLQTRRLQLRNARFQGTRISPNKTAVSEHLATSWRTTSPASDVSVDKENQSPSPDNASEQSQDSKTPGSARRSFSILQEIHDSSQRGRKLRRPSLSRLFGPPLDGSEHSLSRRYSYRSPSSVRQLSPYSILRENDADLLTTTNNQQNRSSPLSTLNTNRPRSNSRDRADNYATERYIEHLEAQLAAVQNHSSPMQASTTKPQVSKLRALNAEIKVLRQEIAEWEDKFDVRVHEEVGLRTDVESKLRTKIIFLEGQLEDYATRIKELECERDLQAQKLRNVESLRSTNRGLERRIDVLTELLAQSPTKIEPRSPELSPIRSPGPRLSRPKSMLPSVPSRSDVVYQPPTDPSLNVDPEASVEKHSEPEVPDLIPDDSTIASSVISKSQRSSTISRPSSISSPWSVPLPFSPELQGKTPVRSRNMRRFPSGTCTLKPLILPTTATPTPTSPQRQFLSGEPYSSIYSPPGYGGTEDATRFAQEETLAALEGRTRHYQEYEDMSEPEDDNMSDSPLSRRSGPETMRFASTLDSELEEAERNNGFAMSRSSQSSETYSQLNTPGGSCRLNIYGSYNTPKAYSKVPLSVRKSSSVDLEAGISRDQKMSSFARTLIVGIWKNSLKQLGRLSWWVLGILFGAEQRNEWAKSSSSLRVRMKPETQHRPSLPVCHACGQCSQAHRREESTTSNNENLDSINRTILMWTKLSVAIIVAFGRAIRYGPEAVLLETRNDKPTNESRPSSSIRYNRHISIDQTNSFSPRNKNEIEDEHIASEEYTAWPMRPLTAEHFFIS</sequence>
<feature type="region of interest" description="Disordered" evidence="2">
    <location>
        <begin position="191"/>
        <end position="220"/>
    </location>
</feature>
<feature type="region of interest" description="Disordered" evidence="2">
    <location>
        <begin position="471"/>
        <end position="508"/>
    </location>
</feature>
<accession>A0A093URS1</accession>
<dbReference type="EMBL" id="JPOX01000042">
    <property type="protein sequence ID" value="KFX42605.1"/>
    <property type="molecule type" value="Genomic_DNA"/>
</dbReference>
<feature type="compositionally biased region" description="Low complexity" evidence="2">
    <location>
        <begin position="1"/>
        <end position="15"/>
    </location>
</feature>
<gene>
    <name evidence="3" type="ORF">GQ26_0420120</name>
</gene>
<feature type="compositionally biased region" description="Low complexity" evidence="2">
    <location>
        <begin position="163"/>
        <end position="174"/>
    </location>
</feature>
<feature type="compositionally biased region" description="Polar residues" evidence="2">
    <location>
        <begin position="191"/>
        <end position="212"/>
    </location>
</feature>
<evidence type="ECO:0000313" key="3">
    <source>
        <dbReference type="EMBL" id="KFX42605.1"/>
    </source>
</evidence>
<protein>
    <submittedName>
        <fullName evidence="3">Uncharacterized protein</fullName>
    </submittedName>
</protein>
<feature type="compositionally biased region" description="Polar residues" evidence="2">
    <location>
        <begin position="101"/>
        <end position="118"/>
    </location>
</feature>
<dbReference type="eggNOG" id="ENOG502SAZV">
    <property type="taxonomic scope" value="Eukaryota"/>
</dbReference>
<evidence type="ECO:0000256" key="2">
    <source>
        <dbReference type="SAM" id="MobiDB-lite"/>
    </source>
</evidence>
<feature type="compositionally biased region" description="Low complexity" evidence="2">
    <location>
        <begin position="26"/>
        <end position="40"/>
    </location>
</feature>
<feature type="compositionally biased region" description="Low complexity" evidence="2">
    <location>
        <begin position="482"/>
        <end position="499"/>
    </location>
</feature>
<organism evidence="3">
    <name type="scientific">Talaromyces marneffei PM1</name>
    <dbReference type="NCBI Taxonomy" id="1077442"/>
    <lineage>
        <taxon>Eukaryota</taxon>
        <taxon>Fungi</taxon>
        <taxon>Dikarya</taxon>
        <taxon>Ascomycota</taxon>
        <taxon>Pezizomycotina</taxon>
        <taxon>Eurotiomycetes</taxon>
        <taxon>Eurotiomycetidae</taxon>
        <taxon>Eurotiales</taxon>
        <taxon>Trichocomaceae</taxon>
        <taxon>Talaromyces</taxon>
        <taxon>Talaromyces sect. Talaromyces</taxon>
    </lineage>
</organism>
<feature type="compositionally biased region" description="Low complexity" evidence="2">
    <location>
        <begin position="428"/>
        <end position="454"/>
    </location>
</feature>
<evidence type="ECO:0000256" key="1">
    <source>
        <dbReference type="SAM" id="Coils"/>
    </source>
</evidence>
<feature type="compositionally biased region" description="Low complexity" evidence="2">
    <location>
        <begin position="49"/>
        <end position="64"/>
    </location>
</feature>
<keyword evidence="1" id="KW-0175">Coiled coil</keyword>
<feature type="region of interest" description="Disordered" evidence="2">
    <location>
        <begin position="545"/>
        <end position="569"/>
    </location>
</feature>